<organism evidence="3 4">
    <name type="scientific">Actinomycetospora rhizophila</name>
    <dbReference type="NCBI Taxonomy" id="1416876"/>
    <lineage>
        <taxon>Bacteria</taxon>
        <taxon>Bacillati</taxon>
        <taxon>Actinomycetota</taxon>
        <taxon>Actinomycetes</taxon>
        <taxon>Pseudonocardiales</taxon>
        <taxon>Pseudonocardiaceae</taxon>
        <taxon>Actinomycetospora</taxon>
    </lineage>
</organism>
<keyword evidence="1" id="KW-0472">Membrane</keyword>
<sequence>MERDAVAVVPPRRIRSSPWLWLLLAALPWAWFPLRDELALVGDVLAIVLPVAAGLAAVAAVVLSRRWGSWWGLLTAVSVVLAAAVAVVGPWTPEDAGAVRPGAGVTVASANVTTRTSTVPALRAAGADVLVVVENDRRIDAALAESYRFHVYAGGTPAVGVYSRFPVRLLDAPGPDFPGVRAAVDAPGTTGPFVVYGLHVPRPWWTGGFGYQSTPAEHHRLVEEIAGRVAREPGPVVVAGDLNSTDRARDYRLLDAGLVDAMRDGWAGPTSVTQWRAFLLRIDHLFVGRGWCGDGAHRVELPGSDHDAIVATVGPCAVTPP</sequence>
<dbReference type="InterPro" id="IPR005135">
    <property type="entry name" value="Endo/exonuclease/phosphatase"/>
</dbReference>
<dbReference type="Gene3D" id="3.60.10.10">
    <property type="entry name" value="Endonuclease/exonuclease/phosphatase"/>
    <property type="match status" value="1"/>
</dbReference>
<proteinExistence type="predicted"/>
<keyword evidence="1" id="KW-1133">Transmembrane helix</keyword>
<evidence type="ECO:0000259" key="2">
    <source>
        <dbReference type="Pfam" id="PF03372"/>
    </source>
</evidence>
<feature type="transmembrane region" description="Helical" evidence="1">
    <location>
        <begin position="40"/>
        <end position="63"/>
    </location>
</feature>
<accession>A0ABV9ZJM0</accession>
<feature type="domain" description="Endonuclease/exonuclease/phosphatase" evidence="2">
    <location>
        <begin position="118"/>
        <end position="306"/>
    </location>
</feature>
<dbReference type="SUPFAM" id="SSF56219">
    <property type="entry name" value="DNase I-like"/>
    <property type="match status" value="1"/>
</dbReference>
<dbReference type="Proteomes" id="UP001596175">
    <property type="component" value="Unassembled WGS sequence"/>
</dbReference>
<keyword evidence="3" id="KW-0255">Endonuclease</keyword>
<keyword evidence="3" id="KW-0378">Hydrolase</keyword>
<keyword evidence="4" id="KW-1185">Reference proteome</keyword>
<evidence type="ECO:0000256" key="1">
    <source>
        <dbReference type="SAM" id="Phobius"/>
    </source>
</evidence>
<feature type="transmembrane region" description="Helical" evidence="1">
    <location>
        <begin position="18"/>
        <end position="34"/>
    </location>
</feature>
<comment type="caution">
    <text evidence="3">The sequence shown here is derived from an EMBL/GenBank/DDBJ whole genome shotgun (WGS) entry which is preliminary data.</text>
</comment>
<dbReference type="Pfam" id="PF03372">
    <property type="entry name" value="Exo_endo_phos"/>
    <property type="match status" value="1"/>
</dbReference>
<keyword evidence="1" id="KW-0812">Transmembrane</keyword>
<dbReference type="RefSeq" id="WP_378023806.1">
    <property type="nucleotide sequence ID" value="NZ_JBHSKG010000017.1"/>
</dbReference>
<dbReference type="GO" id="GO:0004519">
    <property type="term" value="F:endonuclease activity"/>
    <property type="evidence" value="ECO:0007669"/>
    <property type="project" value="UniProtKB-KW"/>
</dbReference>
<gene>
    <name evidence="3" type="ORF">ACFPK1_25760</name>
</gene>
<evidence type="ECO:0000313" key="4">
    <source>
        <dbReference type="Proteomes" id="UP001596175"/>
    </source>
</evidence>
<dbReference type="InterPro" id="IPR036691">
    <property type="entry name" value="Endo/exonu/phosph_ase_sf"/>
</dbReference>
<name>A0ABV9ZJM0_9PSEU</name>
<evidence type="ECO:0000313" key="3">
    <source>
        <dbReference type="EMBL" id="MFC5141668.1"/>
    </source>
</evidence>
<protein>
    <submittedName>
        <fullName evidence="3">Endonuclease/exonuclease/phosphatase family protein</fullName>
    </submittedName>
</protein>
<keyword evidence="3" id="KW-0540">Nuclease</keyword>
<feature type="transmembrane region" description="Helical" evidence="1">
    <location>
        <begin position="70"/>
        <end position="91"/>
    </location>
</feature>
<dbReference type="EMBL" id="JBHSKG010000017">
    <property type="protein sequence ID" value="MFC5141668.1"/>
    <property type="molecule type" value="Genomic_DNA"/>
</dbReference>
<reference evidence="4" key="1">
    <citation type="journal article" date="2019" name="Int. J. Syst. Evol. Microbiol.">
        <title>The Global Catalogue of Microorganisms (GCM) 10K type strain sequencing project: providing services to taxonomists for standard genome sequencing and annotation.</title>
        <authorList>
            <consortium name="The Broad Institute Genomics Platform"/>
            <consortium name="The Broad Institute Genome Sequencing Center for Infectious Disease"/>
            <person name="Wu L."/>
            <person name="Ma J."/>
        </authorList>
    </citation>
    <scope>NUCLEOTIDE SEQUENCE [LARGE SCALE GENOMIC DNA]</scope>
    <source>
        <strain evidence="4">XZYJ18</strain>
    </source>
</reference>